<dbReference type="AlphaFoldDB" id="S9RZD1"/>
<dbReference type="Proteomes" id="UP000015351">
    <property type="component" value="Unassembled WGS sequence"/>
</dbReference>
<dbReference type="EMBL" id="AONI01000010">
    <property type="protein sequence ID" value="EPX79339.1"/>
    <property type="molecule type" value="Genomic_DNA"/>
</dbReference>
<sequence>MAHTKPVTSFEEASKELFSDEGLRIIDETLSGQAEPRRAGPDSARLASGWEAALREQNKRFTLEDSPSNP</sequence>
<proteinExistence type="predicted"/>
<dbReference type="PATRIC" id="fig|1123360.3.peg.2141"/>
<gene>
    <name evidence="1" type="ORF">thalar_02164</name>
</gene>
<comment type="caution">
    <text evidence="1">The sequence shown here is derived from an EMBL/GenBank/DDBJ whole genome shotgun (WGS) entry which is preliminary data.</text>
</comment>
<name>S9RZD1_9RHOB</name>
<organism evidence="1 2">
    <name type="scientific">Litoreibacter arenae DSM 19593</name>
    <dbReference type="NCBI Taxonomy" id="1123360"/>
    <lineage>
        <taxon>Bacteria</taxon>
        <taxon>Pseudomonadati</taxon>
        <taxon>Pseudomonadota</taxon>
        <taxon>Alphaproteobacteria</taxon>
        <taxon>Rhodobacterales</taxon>
        <taxon>Roseobacteraceae</taxon>
        <taxon>Litoreibacter</taxon>
    </lineage>
</organism>
<accession>S9RZD1</accession>
<dbReference type="HOGENOM" id="CLU_2753044_0_0_5"/>
<protein>
    <submittedName>
        <fullName evidence="1">Uncharacterized protein</fullName>
    </submittedName>
</protein>
<reference evidence="2" key="1">
    <citation type="journal article" date="2013" name="Stand. Genomic Sci.">
        <title>Genome sequence of the Litoreibacter arenae type strain (DSM 19593(T)), a member of the Roseobacter clade isolated from sea sand.</title>
        <authorList>
            <person name="Riedel T."/>
            <person name="Fiebig A."/>
            <person name="Petersen J."/>
            <person name="Gronow S."/>
            <person name="Kyrpides N.C."/>
            <person name="Goker M."/>
            <person name="Klenk H.P."/>
        </authorList>
    </citation>
    <scope>NUCLEOTIDE SEQUENCE [LARGE SCALE GENOMIC DNA]</scope>
    <source>
        <strain evidence="2">DSM 19593</strain>
    </source>
</reference>
<evidence type="ECO:0000313" key="1">
    <source>
        <dbReference type="EMBL" id="EPX79339.1"/>
    </source>
</evidence>
<evidence type="ECO:0000313" key="2">
    <source>
        <dbReference type="Proteomes" id="UP000015351"/>
    </source>
</evidence>
<keyword evidence="2" id="KW-1185">Reference proteome</keyword>